<gene>
    <name evidence="2" type="ORF">PDE001_LOCUS8395</name>
</gene>
<sequence>MRQADRVGSQLECNVYVLASGSDPQVAALLSLLVSASSELEDVFLCSSVKVVDSEAEIESAEQFKAKCRLAMRPSDAPIDVKLVLTPAKGHKCPRCWKYTCEVDAAETQLCQRCVRATNLWSVTDLAQSLINEKA</sequence>
<dbReference type="GO" id="GO:0005524">
    <property type="term" value="F:ATP binding"/>
    <property type="evidence" value="ECO:0007669"/>
    <property type="project" value="InterPro"/>
</dbReference>
<dbReference type="InterPro" id="IPR050081">
    <property type="entry name" value="Ile-tRNA_ligase"/>
</dbReference>
<evidence type="ECO:0000313" key="3">
    <source>
        <dbReference type="Proteomes" id="UP001162029"/>
    </source>
</evidence>
<dbReference type="InterPro" id="IPR010663">
    <property type="entry name" value="Znf_FPG/IleRS"/>
</dbReference>
<dbReference type="Pfam" id="PF06827">
    <property type="entry name" value="zf-FPG_IleRS"/>
    <property type="match status" value="1"/>
</dbReference>
<dbReference type="Gene3D" id="1.10.730.20">
    <property type="match status" value="1"/>
</dbReference>
<dbReference type="PANTHER" id="PTHR42765">
    <property type="entry name" value="SOLEUCYL-TRNA SYNTHETASE"/>
    <property type="match status" value="1"/>
</dbReference>
<protein>
    <recommendedName>
        <fullName evidence="1">Zinc finger FPG/IleRS-type domain-containing protein</fullName>
    </recommendedName>
</protein>
<dbReference type="SUPFAM" id="SSF47323">
    <property type="entry name" value="Anticodon-binding domain of a subclass of class I aminoacyl-tRNA synthetases"/>
    <property type="match status" value="1"/>
</dbReference>
<accession>A0AAV0V373</accession>
<dbReference type="EMBL" id="CANTFM010001760">
    <property type="protein sequence ID" value="CAI5742743.1"/>
    <property type="molecule type" value="Genomic_DNA"/>
</dbReference>
<reference evidence="2" key="1">
    <citation type="submission" date="2022-12" db="EMBL/GenBank/DDBJ databases">
        <authorList>
            <person name="Webb A."/>
        </authorList>
    </citation>
    <scope>NUCLEOTIDE SEQUENCE</scope>
    <source>
        <strain evidence="2">Pd1</strain>
    </source>
</reference>
<dbReference type="AlphaFoldDB" id="A0AAV0V373"/>
<dbReference type="GO" id="GO:0005739">
    <property type="term" value="C:mitochondrion"/>
    <property type="evidence" value="ECO:0007669"/>
    <property type="project" value="TreeGrafter"/>
</dbReference>
<dbReference type="Proteomes" id="UP001162029">
    <property type="component" value="Unassembled WGS sequence"/>
</dbReference>
<dbReference type="GO" id="GO:0006428">
    <property type="term" value="P:isoleucyl-tRNA aminoacylation"/>
    <property type="evidence" value="ECO:0007669"/>
    <property type="project" value="TreeGrafter"/>
</dbReference>
<keyword evidence="3" id="KW-1185">Reference proteome</keyword>
<evidence type="ECO:0000313" key="2">
    <source>
        <dbReference type="EMBL" id="CAI5742743.1"/>
    </source>
</evidence>
<organism evidence="2 3">
    <name type="scientific">Peronospora destructor</name>
    <dbReference type="NCBI Taxonomy" id="86335"/>
    <lineage>
        <taxon>Eukaryota</taxon>
        <taxon>Sar</taxon>
        <taxon>Stramenopiles</taxon>
        <taxon>Oomycota</taxon>
        <taxon>Peronosporomycetes</taxon>
        <taxon>Peronosporales</taxon>
        <taxon>Peronosporaceae</taxon>
        <taxon>Peronospora</taxon>
    </lineage>
</organism>
<feature type="domain" description="Zinc finger FPG/IleRS-type" evidence="1">
    <location>
        <begin position="90"/>
        <end position="115"/>
    </location>
</feature>
<name>A0AAV0V373_9STRA</name>
<evidence type="ECO:0000259" key="1">
    <source>
        <dbReference type="Pfam" id="PF06827"/>
    </source>
</evidence>
<dbReference type="PANTHER" id="PTHR42765:SF1">
    <property type="entry name" value="ISOLEUCINE--TRNA LIGASE, MITOCHONDRIAL"/>
    <property type="match status" value="1"/>
</dbReference>
<dbReference type="GO" id="GO:0004822">
    <property type="term" value="F:isoleucine-tRNA ligase activity"/>
    <property type="evidence" value="ECO:0007669"/>
    <property type="project" value="TreeGrafter"/>
</dbReference>
<proteinExistence type="predicted"/>
<dbReference type="InterPro" id="IPR009080">
    <property type="entry name" value="tRNAsynth_Ia_anticodon-bd"/>
</dbReference>
<comment type="caution">
    <text evidence="2">The sequence shown here is derived from an EMBL/GenBank/DDBJ whole genome shotgun (WGS) entry which is preliminary data.</text>
</comment>
<dbReference type="GO" id="GO:0032543">
    <property type="term" value="P:mitochondrial translation"/>
    <property type="evidence" value="ECO:0007669"/>
    <property type="project" value="TreeGrafter"/>
</dbReference>